<reference evidence="1 2" key="1">
    <citation type="submission" date="2018-05" db="EMBL/GenBank/DDBJ databases">
        <title>Reference genomes for bee gut microbiota database.</title>
        <authorList>
            <person name="Ellegaard K.M."/>
        </authorList>
    </citation>
    <scope>NUCLEOTIDE SEQUENCE [LARGE SCALE GENOMIC DNA]</scope>
    <source>
        <strain evidence="1 2">ESL0184</strain>
    </source>
</reference>
<dbReference type="EMBL" id="QGLG01000002">
    <property type="protein sequence ID" value="PXY84356.1"/>
    <property type="molecule type" value="Genomic_DNA"/>
</dbReference>
<keyword evidence="2" id="KW-1185">Reference proteome</keyword>
<evidence type="ECO:0008006" key="3">
    <source>
        <dbReference type="Google" id="ProtNLM"/>
    </source>
</evidence>
<evidence type="ECO:0000313" key="2">
    <source>
        <dbReference type="Proteomes" id="UP000247698"/>
    </source>
</evidence>
<dbReference type="NCBIfam" id="TIGR01637">
    <property type="entry name" value="phage_arpU"/>
    <property type="match status" value="1"/>
</dbReference>
<accession>A0ABX5N3K4</accession>
<comment type="caution">
    <text evidence="1">The sequence shown here is derived from an EMBL/GenBank/DDBJ whole genome shotgun (WGS) entry which is preliminary data.</text>
</comment>
<gene>
    <name evidence="1" type="ORF">DK873_04165</name>
</gene>
<dbReference type="Pfam" id="PF07374">
    <property type="entry name" value="DUF1492"/>
    <property type="match status" value="1"/>
</dbReference>
<proteinExistence type="predicted"/>
<evidence type="ECO:0000313" key="1">
    <source>
        <dbReference type="EMBL" id="PXY84356.1"/>
    </source>
</evidence>
<protein>
    <recommendedName>
        <fullName evidence="3">Transcriptional regulator</fullName>
    </recommendedName>
</protein>
<name>A0ABX5N3K4_9LACO</name>
<dbReference type="InterPro" id="IPR006524">
    <property type="entry name" value="ArpU-like"/>
</dbReference>
<dbReference type="InterPro" id="IPR010861">
    <property type="entry name" value="DUF1492"/>
</dbReference>
<sequence length="179" mass="20790">MIYQGIERKRAVEENIDLPIDIDQKKTAQKVRDFFKYNFEHYLIRAGYHRTDLSSPQLDPTGIMSHGGNSAENKMATIFEAQDKCQAVYQAIEQCADSSKQPFRTILKSLYIDELTDWQIAAKVQYSDSRYSDLKRYALCQFADTIDTWKTIYNVEIPELKVFKNRVNIGSESEKGRIE</sequence>
<dbReference type="Proteomes" id="UP000247698">
    <property type="component" value="Unassembled WGS sequence"/>
</dbReference>
<organism evidence="1 2">
    <name type="scientific">Lactobacillus melliventris</name>
    <dbReference type="NCBI Taxonomy" id="1218507"/>
    <lineage>
        <taxon>Bacteria</taxon>
        <taxon>Bacillati</taxon>
        <taxon>Bacillota</taxon>
        <taxon>Bacilli</taxon>
        <taxon>Lactobacillales</taxon>
        <taxon>Lactobacillaceae</taxon>
        <taxon>Lactobacillus</taxon>
    </lineage>
</organism>